<evidence type="ECO:0000256" key="7">
    <source>
        <dbReference type="SAM" id="MobiDB-lite"/>
    </source>
</evidence>
<feature type="region of interest" description="Disordered" evidence="7">
    <location>
        <begin position="424"/>
        <end position="472"/>
    </location>
</feature>
<dbReference type="AlphaFoldDB" id="A0A7W9E6G0"/>
<comment type="subcellular location">
    <subcellularLocation>
        <location evidence="1">Secreted</location>
    </subcellularLocation>
</comment>
<organism evidence="8 9">
    <name type="scientific">Brevundimonas halotolerans</name>
    <dbReference type="NCBI Taxonomy" id="69670"/>
    <lineage>
        <taxon>Bacteria</taxon>
        <taxon>Pseudomonadati</taxon>
        <taxon>Pseudomonadota</taxon>
        <taxon>Alphaproteobacteria</taxon>
        <taxon>Caulobacterales</taxon>
        <taxon>Caulobacteraceae</taxon>
        <taxon>Brevundimonas</taxon>
    </lineage>
</organism>
<evidence type="ECO:0000256" key="2">
    <source>
        <dbReference type="ARBA" id="ARBA00022525"/>
    </source>
</evidence>
<dbReference type="EMBL" id="JACIJB010000002">
    <property type="protein sequence ID" value="MBB5660277.1"/>
    <property type="molecule type" value="Genomic_DNA"/>
</dbReference>
<feature type="compositionally biased region" description="Acidic residues" evidence="7">
    <location>
        <begin position="438"/>
        <end position="447"/>
    </location>
</feature>
<dbReference type="Pfam" id="PF18884">
    <property type="entry name" value="TSP3_bac"/>
    <property type="match status" value="1"/>
</dbReference>
<evidence type="ECO:0000256" key="5">
    <source>
        <dbReference type="ARBA" id="ARBA00022837"/>
    </source>
</evidence>
<evidence type="ECO:0000256" key="6">
    <source>
        <dbReference type="ARBA" id="ARBA00023180"/>
    </source>
</evidence>
<evidence type="ECO:0000256" key="4">
    <source>
        <dbReference type="ARBA" id="ARBA00022729"/>
    </source>
</evidence>
<keyword evidence="3" id="KW-0479">Metal-binding</keyword>
<reference evidence="8 9" key="1">
    <citation type="submission" date="2020-08" db="EMBL/GenBank/DDBJ databases">
        <title>Genomic Encyclopedia of Type Strains, Phase IV (KMG-IV): sequencing the most valuable type-strain genomes for metagenomic binning, comparative biology and taxonomic classification.</title>
        <authorList>
            <person name="Goeker M."/>
        </authorList>
    </citation>
    <scope>NUCLEOTIDE SEQUENCE [LARGE SCALE GENOMIC DNA]</scope>
    <source>
        <strain evidence="8 9">DSM 24448</strain>
    </source>
</reference>
<keyword evidence="6" id="KW-0325">Glycoprotein</keyword>
<dbReference type="InterPro" id="IPR012334">
    <property type="entry name" value="Pectin_lyas_fold"/>
</dbReference>
<keyword evidence="4" id="KW-0732">Signal</keyword>
<keyword evidence="2" id="KW-0964">Secreted</keyword>
<dbReference type="InterPro" id="IPR052063">
    <property type="entry name" value="Polysaccharide_Lyase_1"/>
</dbReference>
<dbReference type="Gene3D" id="2.160.20.10">
    <property type="entry name" value="Single-stranded right-handed beta-helix, Pectin lyase-like"/>
    <property type="match status" value="1"/>
</dbReference>
<evidence type="ECO:0008006" key="10">
    <source>
        <dbReference type="Google" id="ProtNLM"/>
    </source>
</evidence>
<evidence type="ECO:0000313" key="8">
    <source>
        <dbReference type="EMBL" id="MBB5660277.1"/>
    </source>
</evidence>
<comment type="caution">
    <text evidence="8">The sequence shown here is derived from an EMBL/GenBank/DDBJ whole genome shotgun (WGS) entry which is preliminary data.</text>
</comment>
<dbReference type="RefSeq" id="WP_206423391.1">
    <property type="nucleotide sequence ID" value="NZ_JACIJB010000002.1"/>
</dbReference>
<dbReference type="InterPro" id="IPR059100">
    <property type="entry name" value="TSP3_bac"/>
</dbReference>
<evidence type="ECO:0000313" key="9">
    <source>
        <dbReference type="Proteomes" id="UP000548978"/>
    </source>
</evidence>
<gene>
    <name evidence="8" type="ORF">FHS65_001017</name>
</gene>
<dbReference type="Proteomes" id="UP000548978">
    <property type="component" value="Unassembled WGS sequence"/>
</dbReference>
<dbReference type="PANTHER" id="PTHR42970">
    <property type="entry name" value="PECTATE LYASE C-RELATED"/>
    <property type="match status" value="1"/>
</dbReference>
<evidence type="ECO:0000256" key="1">
    <source>
        <dbReference type="ARBA" id="ARBA00004613"/>
    </source>
</evidence>
<protein>
    <recommendedName>
        <fullName evidence="10">Pectate lyase</fullName>
    </recommendedName>
</protein>
<dbReference type="PANTHER" id="PTHR42970:SF1">
    <property type="entry name" value="PECTATE LYASE C-RELATED"/>
    <property type="match status" value="1"/>
</dbReference>
<evidence type="ECO:0000256" key="3">
    <source>
        <dbReference type="ARBA" id="ARBA00022723"/>
    </source>
</evidence>
<keyword evidence="5" id="KW-0106">Calcium</keyword>
<proteinExistence type="predicted"/>
<feature type="compositionally biased region" description="Low complexity" evidence="7">
    <location>
        <begin position="455"/>
        <end position="464"/>
    </location>
</feature>
<keyword evidence="9" id="KW-1185">Reference proteome</keyword>
<dbReference type="SUPFAM" id="SSF51126">
    <property type="entry name" value="Pectin lyase-like"/>
    <property type="match status" value="1"/>
</dbReference>
<sequence>MNDTGINDERNPMNIEMASPTSQTLLAAPMARPAALGLAVVFGLLGAISPTGRAFAQDAPSQVLAFPGAEGAGRYAVGGRGGRVLRVTHTGDSGPGSLRAAIEAEGPRTIVFDTGGIIRLESPLVIRRGRVTLAGQTAPGGGITLIGQPLIISADEVIVRHIRSRLGAEQAVEADSISVTRGRRIILDHVSASWSVDETLSVGSRYDPPERGIYDVTVQNSVIAESLNASAHAKGDHGYGSLVRGGYGAQISFIGNLWASHRARMPRPGNYNPPELDAEGPYFEFRGNVFYNWGGAQAGYNADTNSVSTYAFVGNTYLPGPDSTGRWAFEDSDPLAVAWFETNRMDGVLPDDPWSLVKDDGGPGTRLTVRPDWAGAPPEDPEAWQDQVLSTAGASLPRDAVDVRIVTGVRERSGRIIDSPETVGGLGEVDAGRPWVDSDGDGLPDEWEVAHGSDPADGTDGATDPDGDGHTLLEDWLNARAAGTGGC</sequence>
<dbReference type="InterPro" id="IPR011050">
    <property type="entry name" value="Pectin_lyase_fold/virulence"/>
</dbReference>
<accession>A0A7W9E6G0</accession>
<name>A0A7W9E6G0_9CAUL</name>
<dbReference type="GO" id="GO:0046872">
    <property type="term" value="F:metal ion binding"/>
    <property type="evidence" value="ECO:0007669"/>
    <property type="project" value="UniProtKB-KW"/>
</dbReference>